<gene>
    <name evidence="5" type="ORF">PIB30_027765</name>
</gene>
<dbReference type="InterPro" id="IPR038765">
    <property type="entry name" value="Papain-like_cys_pep_sf"/>
</dbReference>
<evidence type="ECO:0000313" key="5">
    <source>
        <dbReference type="EMBL" id="MED6218552.1"/>
    </source>
</evidence>
<keyword evidence="6" id="KW-1185">Reference proteome</keyword>
<dbReference type="SUPFAM" id="SSF54001">
    <property type="entry name" value="Cysteine proteinases"/>
    <property type="match status" value="1"/>
</dbReference>
<dbReference type="EMBL" id="JASCZI010271968">
    <property type="protein sequence ID" value="MED6218552.1"/>
    <property type="molecule type" value="Genomic_DNA"/>
</dbReference>
<evidence type="ECO:0000259" key="4">
    <source>
        <dbReference type="PROSITE" id="PS50600"/>
    </source>
</evidence>
<sequence>MKTIKANGVQEEVIALFRGYDNFFLSRAEIRFLRPKGWIDDKIINWRCKEYNYSSLPRFLEDFYSVQVGIMNTVITDKNLDAYHKRRTYVGMHSKLGEDGKHFDRDKAANRKWGRLIEDMLKIVIPTFDHKGVGFPSRYAQVPKQPNNHDCSIYVIKFMEEWTENSILTAYTNEKVGLGYCPRQLQHETSVDVANSFHNSPKVKQSR</sequence>
<proteinExistence type="inferred from homology"/>
<evidence type="ECO:0000313" key="6">
    <source>
        <dbReference type="Proteomes" id="UP001341840"/>
    </source>
</evidence>
<evidence type="ECO:0000256" key="3">
    <source>
        <dbReference type="ARBA" id="ARBA00022801"/>
    </source>
</evidence>
<dbReference type="Pfam" id="PF02902">
    <property type="entry name" value="Peptidase_C48"/>
    <property type="match status" value="1"/>
</dbReference>
<evidence type="ECO:0000256" key="2">
    <source>
        <dbReference type="ARBA" id="ARBA00022670"/>
    </source>
</evidence>
<accession>A0ABU6Z7I6</accession>
<name>A0ABU6Z7I6_9FABA</name>
<keyword evidence="3" id="KW-0378">Hydrolase</keyword>
<feature type="domain" description="Ubiquitin-like protease family profile" evidence="4">
    <location>
        <begin position="1"/>
        <end position="162"/>
    </location>
</feature>
<dbReference type="PROSITE" id="PS50600">
    <property type="entry name" value="ULP_PROTEASE"/>
    <property type="match status" value="1"/>
</dbReference>
<dbReference type="Gene3D" id="1.10.418.20">
    <property type="match status" value="1"/>
</dbReference>
<evidence type="ECO:0000256" key="1">
    <source>
        <dbReference type="ARBA" id="ARBA00005234"/>
    </source>
</evidence>
<comment type="caution">
    <text evidence="5">The sequence shown here is derived from an EMBL/GenBank/DDBJ whole genome shotgun (WGS) entry which is preliminary data.</text>
</comment>
<comment type="similarity">
    <text evidence="1">Belongs to the peptidase C48 family.</text>
</comment>
<protein>
    <recommendedName>
        <fullName evidence="4">Ubiquitin-like protease family profile domain-containing protein</fullName>
    </recommendedName>
</protein>
<keyword evidence="2" id="KW-0645">Protease</keyword>
<dbReference type="Proteomes" id="UP001341840">
    <property type="component" value="Unassembled WGS sequence"/>
</dbReference>
<dbReference type="InterPro" id="IPR003653">
    <property type="entry name" value="Peptidase_C48_C"/>
</dbReference>
<reference evidence="5 6" key="1">
    <citation type="journal article" date="2023" name="Plants (Basel)">
        <title>Bridging the Gap: Combining Genomics and Transcriptomics Approaches to Understand Stylosanthes scabra, an Orphan Legume from the Brazilian Caatinga.</title>
        <authorList>
            <person name="Ferreira-Neto J.R.C."/>
            <person name="da Silva M.D."/>
            <person name="Binneck E."/>
            <person name="de Melo N.F."/>
            <person name="da Silva R.H."/>
            <person name="de Melo A.L.T.M."/>
            <person name="Pandolfi V."/>
            <person name="Bustamante F.O."/>
            <person name="Brasileiro-Vidal A.C."/>
            <person name="Benko-Iseppon A.M."/>
        </authorList>
    </citation>
    <scope>NUCLEOTIDE SEQUENCE [LARGE SCALE GENOMIC DNA]</scope>
    <source>
        <tissue evidence="5">Leaves</tissue>
    </source>
</reference>
<organism evidence="5 6">
    <name type="scientific">Stylosanthes scabra</name>
    <dbReference type="NCBI Taxonomy" id="79078"/>
    <lineage>
        <taxon>Eukaryota</taxon>
        <taxon>Viridiplantae</taxon>
        <taxon>Streptophyta</taxon>
        <taxon>Embryophyta</taxon>
        <taxon>Tracheophyta</taxon>
        <taxon>Spermatophyta</taxon>
        <taxon>Magnoliopsida</taxon>
        <taxon>eudicotyledons</taxon>
        <taxon>Gunneridae</taxon>
        <taxon>Pentapetalae</taxon>
        <taxon>rosids</taxon>
        <taxon>fabids</taxon>
        <taxon>Fabales</taxon>
        <taxon>Fabaceae</taxon>
        <taxon>Papilionoideae</taxon>
        <taxon>50 kb inversion clade</taxon>
        <taxon>dalbergioids sensu lato</taxon>
        <taxon>Dalbergieae</taxon>
        <taxon>Pterocarpus clade</taxon>
        <taxon>Stylosanthes</taxon>
    </lineage>
</organism>